<dbReference type="Proteomes" id="UP001310594">
    <property type="component" value="Unassembled WGS sequence"/>
</dbReference>
<dbReference type="PROSITE" id="PS51192">
    <property type="entry name" value="HELICASE_ATP_BIND_1"/>
    <property type="match status" value="1"/>
</dbReference>
<comment type="similarity">
    <text evidence="1">Belongs to the SNF2/RAD54 helicase family.</text>
</comment>
<dbReference type="GO" id="GO:0004386">
    <property type="term" value="F:helicase activity"/>
    <property type="evidence" value="ECO:0007669"/>
    <property type="project" value="UniProtKB-KW"/>
</dbReference>
<evidence type="ECO:0000259" key="13">
    <source>
        <dbReference type="PROSITE" id="PS51194"/>
    </source>
</evidence>
<dbReference type="Gene3D" id="3.40.50.300">
    <property type="entry name" value="P-loop containing nucleotide triphosphate hydrolases"/>
    <property type="match status" value="1"/>
</dbReference>
<feature type="compositionally biased region" description="Polar residues" evidence="10">
    <location>
        <begin position="1"/>
        <end position="14"/>
    </location>
</feature>
<dbReference type="CDD" id="cd18008">
    <property type="entry name" value="DEXDc_SHPRH-like"/>
    <property type="match status" value="1"/>
</dbReference>
<dbReference type="InterPro" id="IPR049730">
    <property type="entry name" value="SNF2/RAD54-like_C"/>
</dbReference>
<feature type="domain" description="Helicase ATP-binding" evidence="12">
    <location>
        <begin position="386"/>
        <end position="585"/>
    </location>
</feature>
<evidence type="ECO:0000256" key="8">
    <source>
        <dbReference type="ARBA" id="ARBA00022840"/>
    </source>
</evidence>
<evidence type="ECO:0000256" key="9">
    <source>
        <dbReference type="PROSITE-ProRule" id="PRU00175"/>
    </source>
</evidence>
<dbReference type="InterPro" id="IPR001650">
    <property type="entry name" value="Helicase_C-like"/>
</dbReference>
<dbReference type="CDD" id="cd18793">
    <property type="entry name" value="SF2_C_SNF"/>
    <property type="match status" value="1"/>
</dbReference>
<name>A0AAN7WE81_9PEZI</name>
<keyword evidence="6" id="KW-0347">Helicase</keyword>
<dbReference type="Gene3D" id="3.30.40.10">
    <property type="entry name" value="Zinc/RING finger domain, C3HC4 (zinc finger)"/>
    <property type="match status" value="1"/>
</dbReference>
<evidence type="ECO:0000256" key="5">
    <source>
        <dbReference type="ARBA" id="ARBA00022801"/>
    </source>
</evidence>
<evidence type="ECO:0000313" key="14">
    <source>
        <dbReference type="EMBL" id="KAK5702640.1"/>
    </source>
</evidence>
<evidence type="ECO:0000256" key="6">
    <source>
        <dbReference type="ARBA" id="ARBA00022806"/>
    </source>
</evidence>
<dbReference type="GO" id="GO:0005634">
    <property type="term" value="C:nucleus"/>
    <property type="evidence" value="ECO:0007669"/>
    <property type="project" value="TreeGrafter"/>
</dbReference>
<dbReference type="SMART" id="SM00184">
    <property type="entry name" value="RING"/>
    <property type="match status" value="1"/>
</dbReference>
<dbReference type="EMBL" id="JAVRQU010000005">
    <property type="protein sequence ID" value="KAK5702640.1"/>
    <property type="molecule type" value="Genomic_DNA"/>
</dbReference>
<evidence type="ECO:0000313" key="15">
    <source>
        <dbReference type="Proteomes" id="UP001310594"/>
    </source>
</evidence>
<keyword evidence="2" id="KW-0479">Metal-binding</keyword>
<dbReference type="AlphaFoldDB" id="A0AAN7WE81"/>
<dbReference type="PROSITE" id="PS51194">
    <property type="entry name" value="HELICASE_CTER"/>
    <property type="match status" value="1"/>
</dbReference>
<evidence type="ECO:0000256" key="10">
    <source>
        <dbReference type="SAM" id="MobiDB-lite"/>
    </source>
</evidence>
<feature type="region of interest" description="Disordered" evidence="10">
    <location>
        <begin position="108"/>
        <end position="156"/>
    </location>
</feature>
<keyword evidence="5" id="KW-0378">Hydrolase</keyword>
<dbReference type="InterPro" id="IPR000330">
    <property type="entry name" value="SNF2_N"/>
</dbReference>
<dbReference type="GO" id="GO:0008270">
    <property type="term" value="F:zinc ion binding"/>
    <property type="evidence" value="ECO:0007669"/>
    <property type="project" value="UniProtKB-KW"/>
</dbReference>
<dbReference type="InterPro" id="IPR013083">
    <property type="entry name" value="Znf_RING/FYVE/PHD"/>
</dbReference>
<keyword evidence="8" id="KW-0067">ATP-binding</keyword>
<dbReference type="Gene3D" id="3.40.50.10810">
    <property type="entry name" value="Tandem AAA-ATPase domain"/>
    <property type="match status" value="1"/>
</dbReference>
<dbReference type="PANTHER" id="PTHR45626:SF17">
    <property type="entry name" value="HELICASE-LIKE TRANSCRIPTION FACTOR"/>
    <property type="match status" value="1"/>
</dbReference>
<feature type="compositionally biased region" description="Low complexity" evidence="10">
    <location>
        <begin position="875"/>
        <end position="885"/>
    </location>
</feature>
<feature type="domain" description="Helicase C-terminal" evidence="13">
    <location>
        <begin position="918"/>
        <end position="1075"/>
    </location>
</feature>
<evidence type="ECO:0000256" key="4">
    <source>
        <dbReference type="ARBA" id="ARBA00022771"/>
    </source>
</evidence>
<keyword evidence="4 9" id="KW-0863">Zinc-finger</keyword>
<protein>
    <submittedName>
        <fullName evidence="14">Uncharacterized protein</fullName>
    </submittedName>
</protein>
<feature type="region of interest" description="Disordered" evidence="10">
    <location>
        <begin position="181"/>
        <end position="276"/>
    </location>
</feature>
<sequence>MATMSASPDRSLAQQHDAIKSEFPDEQVIVNHTPGEVINLDSDDEGDLMPAPPAPRRAPQSSVAPSEDGLFVSESTPAAPISVERTREVQAKFAAQMRLRLATKKALETTNSDAAASGRDDASETSAIARKRSDEESKAFARLKAAHTRKKNAGTLTLEQEVEYMKADAAEQQRLRKAIADEEWERGGSEEEVASISEAVKDSFVAPRPDEGTSDDDGVPETPVKGRSKKRTADDAGPAPKRARKTTAAKATAKVDARKKKTPAAKGKAPKAKAGQRMTNISSIMGTDVFGDVAATANLRNQPTVDGANVPRVRDKALTQLIASVPIEDKKEAGADKKLLMRAIQDFDGKYSVKASAEGDGNWNVVGMKSSLKHYQAWTAFMRRRERAIEQPKGGILADEMGLGKTVMMLANIVNGKPKKGAERRATLIVASPALVAQWAHEIGKHTESNRENKDHGVNWIQNHAGARLKCDDNIAEMALKDIVLTTYGEICKSYPKASYPPELVTSKSKDEWWARQFEEEKGDFHRVSWLRVVLDEAQAIKNHKSHTSNACRALDSEHNWAITGTPVQNTIAEFYPYLKFIKEPTTGSYRIFKQNCCTPSDPEGIERLQVYLEKCMVRRTHGDTLFNARLLDLPPPKEHTVWLEFNGVERQIYEIIKKRFIERINTISASGALNRRSSHLWTMILRLRQLCGHILLVQGPICDLLQREDFEKLNSITENEEEGSDEGANLLIHLRNILKSNTSVKTIQSGMQGAVISELETVPMDLIDAEDSNLSRGGTHGLDFHMKKYLQDLKKSEQWDVIAQRTECAGCRQEPDDPQVTSCFHIYCKSCIVALQHAAARRGRDEARCVECNDIYATYQPCEGLEAFDEAESTTRSSAAPSPTKTKKRSKKDGPEEVTDWISMKGPILPSAKTQATKAQILNWISEDPTVKIIIFTQFLPMIRILKKMCKTEQWSHCEYTGKMSQDSKDQSLSEFAGDKQILLASLRSGGLGLNLTMASKVICLDPWWNSSTEQQAFCRVFRIGQTKPTSFVKFMVRNTIDAAMMAMKERKQIEIDEVMDVTKRKDLNIQDLLRLFGHEVRNDGDGNPFIYAEPDGHANEHLRLPNHDMQDELQGRGNEA</sequence>
<dbReference type="CDD" id="cd16449">
    <property type="entry name" value="RING-HC"/>
    <property type="match status" value="1"/>
</dbReference>
<feature type="domain" description="RING-type" evidence="11">
    <location>
        <begin position="809"/>
        <end position="854"/>
    </location>
</feature>
<feature type="compositionally biased region" description="Basic residues" evidence="10">
    <location>
        <begin position="257"/>
        <end position="271"/>
    </location>
</feature>
<keyword evidence="7" id="KW-0862">Zinc</keyword>
<evidence type="ECO:0000256" key="1">
    <source>
        <dbReference type="ARBA" id="ARBA00007025"/>
    </source>
</evidence>
<accession>A0AAN7WE81</accession>
<evidence type="ECO:0000256" key="7">
    <source>
        <dbReference type="ARBA" id="ARBA00022833"/>
    </source>
</evidence>
<dbReference type="InterPro" id="IPR017907">
    <property type="entry name" value="Znf_RING_CS"/>
</dbReference>
<dbReference type="SUPFAM" id="SSF52540">
    <property type="entry name" value="P-loop containing nucleoside triphosphate hydrolases"/>
    <property type="match status" value="2"/>
</dbReference>
<gene>
    <name evidence="14" type="ORF">LTR97_003586</name>
</gene>
<dbReference type="PROSITE" id="PS00518">
    <property type="entry name" value="ZF_RING_1"/>
    <property type="match status" value="1"/>
</dbReference>
<dbReference type="GO" id="GO:0006281">
    <property type="term" value="P:DNA repair"/>
    <property type="evidence" value="ECO:0007669"/>
    <property type="project" value="TreeGrafter"/>
</dbReference>
<proteinExistence type="inferred from homology"/>
<keyword evidence="3" id="KW-0547">Nucleotide-binding</keyword>
<dbReference type="SMART" id="SM00487">
    <property type="entry name" value="DEXDc"/>
    <property type="match status" value="1"/>
</dbReference>
<dbReference type="PROSITE" id="PS50089">
    <property type="entry name" value="ZF_RING_2"/>
    <property type="match status" value="1"/>
</dbReference>
<dbReference type="InterPro" id="IPR014001">
    <property type="entry name" value="Helicase_ATP-bd"/>
</dbReference>
<dbReference type="GO" id="GO:0016787">
    <property type="term" value="F:hydrolase activity"/>
    <property type="evidence" value="ECO:0007669"/>
    <property type="project" value="UniProtKB-KW"/>
</dbReference>
<feature type="region of interest" description="Disordered" evidence="10">
    <location>
        <begin position="1"/>
        <end position="82"/>
    </location>
</feature>
<dbReference type="PANTHER" id="PTHR45626">
    <property type="entry name" value="TRANSCRIPTION TERMINATION FACTOR 2-RELATED"/>
    <property type="match status" value="1"/>
</dbReference>
<reference evidence="14" key="1">
    <citation type="submission" date="2023-08" db="EMBL/GenBank/DDBJ databases">
        <title>Black Yeasts Isolated from many extreme environments.</title>
        <authorList>
            <person name="Coleine C."/>
            <person name="Stajich J.E."/>
            <person name="Selbmann L."/>
        </authorList>
    </citation>
    <scope>NUCLEOTIDE SEQUENCE</scope>
    <source>
        <strain evidence="14">CCFEE 5810</strain>
    </source>
</reference>
<dbReference type="SUPFAM" id="SSF57850">
    <property type="entry name" value="RING/U-box"/>
    <property type="match status" value="1"/>
</dbReference>
<comment type="caution">
    <text evidence="14">The sequence shown here is derived from an EMBL/GenBank/DDBJ whole genome shotgun (WGS) entry which is preliminary data.</text>
</comment>
<dbReference type="InterPro" id="IPR001841">
    <property type="entry name" value="Znf_RING"/>
</dbReference>
<dbReference type="InterPro" id="IPR050628">
    <property type="entry name" value="SNF2_RAD54_helicase_TF"/>
</dbReference>
<evidence type="ECO:0000256" key="2">
    <source>
        <dbReference type="ARBA" id="ARBA00022723"/>
    </source>
</evidence>
<dbReference type="InterPro" id="IPR038718">
    <property type="entry name" value="SNF2-like_sf"/>
</dbReference>
<dbReference type="InterPro" id="IPR027417">
    <property type="entry name" value="P-loop_NTPase"/>
</dbReference>
<dbReference type="GO" id="GO:0008094">
    <property type="term" value="F:ATP-dependent activity, acting on DNA"/>
    <property type="evidence" value="ECO:0007669"/>
    <property type="project" value="TreeGrafter"/>
</dbReference>
<evidence type="ECO:0000256" key="3">
    <source>
        <dbReference type="ARBA" id="ARBA00022741"/>
    </source>
</evidence>
<dbReference type="GO" id="GO:0005524">
    <property type="term" value="F:ATP binding"/>
    <property type="evidence" value="ECO:0007669"/>
    <property type="project" value="UniProtKB-KW"/>
</dbReference>
<evidence type="ECO:0000259" key="12">
    <source>
        <dbReference type="PROSITE" id="PS51192"/>
    </source>
</evidence>
<dbReference type="Pfam" id="PF00271">
    <property type="entry name" value="Helicase_C"/>
    <property type="match status" value="1"/>
</dbReference>
<feature type="region of interest" description="Disordered" evidence="10">
    <location>
        <begin position="874"/>
        <end position="900"/>
    </location>
</feature>
<evidence type="ECO:0000259" key="11">
    <source>
        <dbReference type="PROSITE" id="PS50089"/>
    </source>
</evidence>
<dbReference type="Pfam" id="PF00176">
    <property type="entry name" value="SNF2-rel_dom"/>
    <property type="match status" value="1"/>
</dbReference>
<dbReference type="SMART" id="SM00490">
    <property type="entry name" value="HELICc"/>
    <property type="match status" value="1"/>
</dbReference>
<organism evidence="14 15">
    <name type="scientific">Elasticomyces elasticus</name>
    <dbReference type="NCBI Taxonomy" id="574655"/>
    <lineage>
        <taxon>Eukaryota</taxon>
        <taxon>Fungi</taxon>
        <taxon>Dikarya</taxon>
        <taxon>Ascomycota</taxon>
        <taxon>Pezizomycotina</taxon>
        <taxon>Dothideomycetes</taxon>
        <taxon>Dothideomycetidae</taxon>
        <taxon>Mycosphaerellales</taxon>
        <taxon>Teratosphaeriaceae</taxon>
        <taxon>Elasticomyces</taxon>
    </lineage>
</organism>